<dbReference type="GO" id="GO:0003700">
    <property type="term" value="F:DNA-binding transcription factor activity"/>
    <property type="evidence" value="ECO:0007669"/>
    <property type="project" value="TreeGrafter"/>
</dbReference>
<feature type="region of interest" description="Disordered" evidence="4">
    <location>
        <begin position="1"/>
        <end position="22"/>
    </location>
</feature>
<sequence>MSRAETAPPAAEDAEAESGRRDYKVPAAEKALDILEFMAGCREDVTQTEISAALGRSIHEVYRIIQLLEGRGYLTRTKSDRYRLSLKLFELAHMHPPVNRLIDTALPVMRALAGRTDQSCHLVVLRGSTVLIVLQVESPLPMRYSVALGSHFPILETSSGAVLLAFMPPDERDALLDRLLAEGEAGVERAAVEERLSAILDKGFEMRASLAVDGCTNITLPIRDHMGATIAALTVPYLPQKQARLSRAAVFEEARAAALEISRGLGAAEAPARNRAVRVEEPARPRRRGSP</sequence>
<keyword evidence="8" id="KW-1185">Reference proteome</keyword>
<keyword evidence="1" id="KW-0805">Transcription regulation</keyword>
<dbReference type="Gene3D" id="3.30.450.40">
    <property type="match status" value="1"/>
</dbReference>
<dbReference type="InterPro" id="IPR005471">
    <property type="entry name" value="Tscrpt_reg_IclR_N"/>
</dbReference>
<keyword evidence="2 7" id="KW-0238">DNA-binding</keyword>
<dbReference type="InterPro" id="IPR036390">
    <property type="entry name" value="WH_DNA-bd_sf"/>
</dbReference>
<feature type="domain" description="HTH iclR-type" evidence="5">
    <location>
        <begin position="25"/>
        <end position="86"/>
    </location>
</feature>
<dbReference type="InterPro" id="IPR036388">
    <property type="entry name" value="WH-like_DNA-bd_sf"/>
</dbReference>
<dbReference type="GO" id="GO:0003677">
    <property type="term" value="F:DNA binding"/>
    <property type="evidence" value="ECO:0007669"/>
    <property type="project" value="UniProtKB-KW"/>
</dbReference>
<evidence type="ECO:0000256" key="4">
    <source>
        <dbReference type="SAM" id="MobiDB-lite"/>
    </source>
</evidence>
<dbReference type="InterPro" id="IPR014757">
    <property type="entry name" value="Tscrpt_reg_IclR_C"/>
</dbReference>
<organism evidence="7 8">
    <name type="scientific">Prosthecomicrobium pneumaticum</name>
    <dbReference type="NCBI Taxonomy" id="81895"/>
    <lineage>
        <taxon>Bacteria</taxon>
        <taxon>Pseudomonadati</taxon>
        <taxon>Pseudomonadota</taxon>
        <taxon>Alphaproteobacteria</taxon>
        <taxon>Hyphomicrobiales</taxon>
        <taxon>Kaistiaceae</taxon>
        <taxon>Prosthecomicrobium</taxon>
    </lineage>
</organism>
<evidence type="ECO:0000259" key="6">
    <source>
        <dbReference type="PROSITE" id="PS51078"/>
    </source>
</evidence>
<evidence type="ECO:0000259" key="5">
    <source>
        <dbReference type="PROSITE" id="PS51077"/>
    </source>
</evidence>
<feature type="compositionally biased region" description="Low complexity" evidence="4">
    <location>
        <begin position="1"/>
        <end position="11"/>
    </location>
</feature>
<evidence type="ECO:0000313" key="7">
    <source>
        <dbReference type="EMBL" id="MBB5753749.1"/>
    </source>
</evidence>
<dbReference type="InterPro" id="IPR029016">
    <property type="entry name" value="GAF-like_dom_sf"/>
</dbReference>
<dbReference type="Proteomes" id="UP000523821">
    <property type="component" value="Unassembled WGS sequence"/>
</dbReference>
<proteinExistence type="predicted"/>
<evidence type="ECO:0000256" key="2">
    <source>
        <dbReference type="ARBA" id="ARBA00023125"/>
    </source>
</evidence>
<evidence type="ECO:0000256" key="1">
    <source>
        <dbReference type="ARBA" id="ARBA00023015"/>
    </source>
</evidence>
<dbReference type="PROSITE" id="PS51077">
    <property type="entry name" value="HTH_ICLR"/>
    <property type="match status" value="1"/>
</dbReference>
<accession>A0A7W9FN71</accession>
<gene>
    <name evidence="7" type="ORF">GGQ63_002819</name>
</gene>
<evidence type="ECO:0000313" key="8">
    <source>
        <dbReference type="Proteomes" id="UP000523821"/>
    </source>
</evidence>
<dbReference type="PROSITE" id="PS51078">
    <property type="entry name" value="ICLR_ED"/>
    <property type="match status" value="1"/>
</dbReference>
<dbReference type="SUPFAM" id="SSF55781">
    <property type="entry name" value="GAF domain-like"/>
    <property type="match status" value="1"/>
</dbReference>
<dbReference type="GO" id="GO:0045892">
    <property type="term" value="P:negative regulation of DNA-templated transcription"/>
    <property type="evidence" value="ECO:0007669"/>
    <property type="project" value="TreeGrafter"/>
</dbReference>
<dbReference type="AlphaFoldDB" id="A0A7W9FN71"/>
<dbReference type="PANTHER" id="PTHR30136:SF7">
    <property type="entry name" value="HTH-TYPE TRANSCRIPTIONAL REGULATOR KDGR-RELATED"/>
    <property type="match status" value="1"/>
</dbReference>
<comment type="caution">
    <text evidence="7">The sequence shown here is derived from an EMBL/GenBank/DDBJ whole genome shotgun (WGS) entry which is preliminary data.</text>
</comment>
<dbReference type="RefSeq" id="WP_183856858.1">
    <property type="nucleotide sequence ID" value="NZ_JACHOO010000005.1"/>
</dbReference>
<feature type="domain" description="IclR-ED" evidence="6">
    <location>
        <begin position="87"/>
        <end position="267"/>
    </location>
</feature>
<dbReference type="Pfam" id="PF09339">
    <property type="entry name" value="HTH_IclR"/>
    <property type="match status" value="1"/>
</dbReference>
<dbReference type="EMBL" id="JACHOO010000005">
    <property type="protein sequence ID" value="MBB5753749.1"/>
    <property type="molecule type" value="Genomic_DNA"/>
</dbReference>
<name>A0A7W9FN71_9HYPH</name>
<dbReference type="SUPFAM" id="SSF46785">
    <property type="entry name" value="Winged helix' DNA-binding domain"/>
    <property type="match status" value="1"/>
</dbReference>
<dbReference type="Gene3D" id="1.10.10.10">
    <property type="entry name" value="Winged helix-like DNA-binding domain superfamily/Winged helix DNA-binding domain"/>
    <property type="match status" value="1"/>
</dbReference>
<evidence type="ECO:0000256" key="3">
    <source>
        <dbReference type="ARBA" id="ARBA00023163"/>
    </source>
</evidence>
<keyword evidence="3" id="KW-0804">Transcription</keyword>
<dbReference type="PANTHER" id="PTHR30136">
    <property type="entry name" value="HELIX-TURN-HELIX TRANSCRIPTIONAL REGULATOR, ICLR FAMILY"/>
    <property type="match status" value="1"/>
</dbReference>
<feature type="region of interest" description="Disordered" evidence="4">
    <location>
        <begin position="268"/>
        <end position="291"/>
    </location>
</feature>
<protein>
    <submittedName>
        <fullName evidence="7">DNA-binding IclR family transcriptional regulator</fullName>
    </submittedName>
</protein>
<dbReference type="Pfam" id="PF01614">
    <property type="entry name" value="IclR_C"/>
    <property type="match status" value="1"/>
</dbReference>
<reference evidence="7 8" key="1">
    <citation type="submission" date="2020-08" db="EMBL/GenBank/DDBJ databases">
        <title>Genomic Encyclopedia of Type Strains, Phase IV (KMG-IV): sequencing the most valuable type-strain genomes for metagenomic binning, comparative biology and taxonomic classification.</title>
        <authorList>
            <person name="Goeker M."/>
        </authorList>
    </citation>
    <scope>NUCLEOTIDE SEQUENCE [LARGE SCALE GENOMIC DNA]</scope>
    <source>
        <strain evidence="7 8">DSM 16268</strain>
    </source>
</reference>
<dbReference type="InterPro" id="IPR050707">
    <property type="entry name" value="HTH_MetabolicPath_Reg"/>
</dbReference>
<dbReference type="SMART" id="SM00346">
    <property type="entry name" value="HTH_ICLR"/>
    <property type="match status" value="1"/>
</dbReference>